<protein>
    <submittedName>
        <fullName evidence="5">AraC family transcriptional regulator</fullName>
    </submittedName>
</protein>
<sequence length="276" mass="32219">MRAIYEATPYSDYQSCHLFKVEAADFEPYWHYHQQWELTFIVKGEGIRFVGDQVEAFESGDFILVNGNIPHQWVSTHSGEGVAAWVFHFDPKALQAIPEFYHLIKWLTSGIGKKLSKVHGMEEKFDYWEGRSSDRFLLSFWSFLMDLKEGSYQILAEGASEISFLKDSRSQKLQDFLAAEFRKPFSLEEVAGMIGMTKTSFCRWFKKQFDQTFIHYLQNMRLAHAERILLQSDLPIADIAFQSGFESLSHFNRCFKQKNGCSPRLFRNQQELEKGK</sequence>
<evidence type="ECO:0000313" key="6">
    <source>
        <dbReference type="Proteomes" id="UP001310022"/>
    </source>
</evidence>
<evidence type="ECO:0000256" key="1">
    <source>
        <dbReference type="ARBA" id="ARBA00023015"/>
    </source>
</evidence>
<dbReference type="Pfam" id="PF12833">
    <property type="entry name" value="HTH_18"/>
    <property type="match status" value="1"/>
</dbReference>
<dbReference type="Pfam" id="PF07883">
    <property type="entry name" value="Cupin_2"/>
    <property type="match status" value="1"/>
</dbReference>
<dbReference type="PANTHER" id="PTHR43280:SF27">
    <property type="entry name" value="TRANSCRIPTIONAL REGULATOR MTLR"/>
    <property type="match status" value="1"/>
</dbReference>
<evidence type="ECO:0000259" key="4">
    <source>
        <dbReference type="PROSITE" id="PS01124"/>
    </source>
</evidence>
<evidence type="ECO:0000256" key="3">
    <source>
        <dbReference type="ARBA" id="ARBA00023163"/>
    </source>
</evidence>
<evidence type="ECO:0000313" key="5">
    <source>
        <dbReference type="EMBL" id="GJM63824.1"/>
    </source>
</evidence>
<dbReference type="PROSITE" id="PS00041">
    <property type="entry name" value="HTH_ARAC_FAMILY_1"/>
    <property type="match status" value="1"/>
</dbReference>
<proteinExistence type="predicted"/>
<dbReference type="InterPro" id="IPR020449">
    <property type="entry name" value="Tscrpt_reg_AraC-type_HTH"/>
</dbReference>
<dbReference type="InterPro" id="IPR013096">
    <property type="entry name" value="Cupin_2"/>
</dbReference>
<dbReference type="InterPro" id="IPR018062">
    <property type="entry name" value="HTH_AraC-typ_CS"/>
</dbReference>
<keyword evidence="6" id="KW-1185">Reference proteome</keyword>
<dbReference type="GO" id="GO:0003700">
    <property type="term" value="F:DNA-binding transcription factor activity"/>
    <property type="evidence" value="ECO:0007669"/>
    <property type="project" value="InterPro"/>
</dbReference>
<evidence type="ECO:0000256" key="2">
    <source>
        <dbReference type="ARBA" id="ARBA00023125"/>
    </source>
</evidence>
<dbReference type="PROSITE" id="PS01124">
    <property type="entry name" value="HTH_ARAC_FAMILY_2"/>
    <property type="match status" value="1"/>
</dbReference>
<dbReference type="EMBL" id="BQKE01000003">
    <property type="protein sequence ID" value="GJM63824.1"/>
    <property type="molecule type" value="Genomic_DNA"/>
</dbReference>
<keyword evidence="2" id="KW-0238">DNA-binding</keyword>
<accession>A0AAN4W155</accession>
<organism evidence="5 6">
    <name type="scientific">Persicobacter diffluens</name>
    <dbReference type="NCBI Taxonomy" id="981"/>
    <lineage>
        <taxon>Bacteria</taxon>
        <taxon>Pseudomonadati</taxon>
        <taxon>Bacteroidota</taxon>
        <taxon>Cytophagia</taxon>
        <taxon>Cytophagales</taxon>
        <taxon>Persicobacteraceae</taxon>
        <taxon>Persicobacter</taxon>
    </lineage>
</organism>
<dbReference type="Gene3D" id="2.60.120.10">
    <property type="entry name" value="Jelly Rolls"/>
    <property type="match status" value="1"/>
</dbReference>
<dbReference type="SUPFAM" id="SSF46689">
    <property type="entry name" value="Homeodomain-like"/>
    <property type="match status" value="2"/>
</dbReference>
<dbReference type="PRINTS" id="PR00032">
    <property type="entry name" value="HTHARAC"/>
</dbReference>
<dbReference type="SUPFAM" id="SSF51182">
    <property type="entry name" value="RmlC-like cupins"/>
    <property type="match status" value="1"/>
</dbReference>
<name>A0AAN4W155_9BACT</name>
<dbReference type="SMART" id="SM00342">
    <property type="entry name" value="HTH_ARAC"/>
    <property type="match status" value="1"/>
</dbReference>
<dbReference type="GO" id="GO:0043565">
    <property type="term" value="F:sequence-specific DNA binding"/>
    <property type="evidence" value="ECO:0007669"/>
    <property type="project" value="InterPro"/>
</dbReference>
<keyword evidence="3" id="KW-0804">Transcription</keyword>
<dbReference type="Gene3D" id="1.10.10.60">
    <property type="entry name" value="Homeodomain-like"/>
    <property type="match status" value="2"/>
</dbReference>
<dbReference type="InterPro" id="IPR011051">
    <property type="entry name" value="RmlC_Cupin_sf"/>
</dbReference>
<dbReference type="RefSeq" id="WP_338238936.1">
    <property type="nucleotide sequence ID" value="NZ_BQKE01000003.1"/>
</dbReference>
<dbReference type="InterPro" id="IPR018060">
    <property type="entry name" value="HTH_AraC"/>
</dbReference>
<dbReference type="Proteomes" id="UP001310022">
    <property type="component" value="Unassembled WGS sequence"/>
</dbReference>
<dbReference type="PANTHER" id="PTHR43280">
    <property type="entry name" value="ARAC-FAMILY TRANSCRIPTIONAL REGULATOR"/>
    <property type="match status" value="1"/>
</dbReference>
<feature type="domain" description="HTH araC/xylS-type" evidence="4">
    <location>
        <begin position="171"/>
        <end position="269"/>
    </location>
</feature>
<reference evidence="5 6" key="1">
    <citation type="submission" date="2021-12" db="EMBL/GenBank/DDBJ databases">
        <title>Genome sequencing of bacteria with rrn-lacking chromosome and rrn-plasmid.</title>
        <authorList>
            <person name="Anda M."/>
            <person name="Iwasaki W."/>
        </authorList>
    </citation>
    <scope>NUCLEOTIDE SEQUENCE [LARGE SCALE GENOMIC DNA]</scope>
    <source>
        <strain evidence="5 6">NBRC 15940</strain>
    </source>
</reference>
<dbReference type="AlphaFoldDB" id="A0AAN4W155"/>
<comment type="caution">
    <text evidence="5">The sequence shown here is derived from an EMBL/GenBank/DDBJ whole genome shotgun (WGS) entry which is preliminary data.</text>
</comment>
<dbReference type="InterPro" id="IPR009057">
    <property type="entry name" value="Homeodomain-like_sf"/>
</dbReference>
<dbReference type="InterPro" id="IPR014710">
    <property type="entry name" value="RmlC-like_jellyroll"/>
</dbReference>
<gene>
    <name evidence="5" type="primary">melR</name>
    <name evidence="5" type="ORF">PEDI_43760</name>
</gene>
<keyword evidence="1" id="KW-0805">Transcription regulation</keyword>